<evidence type="ECO:0000313" key="3">
    <source>
        <dbReference type="Proteomes" id="UP001151760"/>
    </source>
</evidence>
<gene>
    <name evidence="2" type="ORF">Tco_1124535</name>
</gene>
<name>A0ABQ5J848_9ASTR</name>
<proteinExistence type="predicted"/>
<feature type="non-terminal residue" evidence="2">
    <location>
        <position position="333"/>
    </location>
</feature>
<accession>A0ABQ5J848</accession>
<keyword evidence="3" id="KW-1185">Reference proteome</keyword>
<comment type="caution">
    <text evidence="2">The sequence shown here is derived from an EMBL/GenBank/DDBJ whole genome shotgun (WGS) entry which is preliminary data.</text>
</comment>
<feature type="region of interest" description="Disordered" evidence="1">
    <location>
        <begin position="44"/>
        <end position="68"/>
    </location>
</feature>
<organism evidence="2 3">
    <name type="scientific">Tanacetum coccineum</name>
    <dbReference type="NCBI Taxonomy" id="301880"/>
    <lineage>
        <taxon>Eukaryota</taxon>
        <taxon>Viridiplantae</taxon>
        <taxon>Streptophyta</taxon>
        <taxon>Embryophyta</taxon>
        <taxon>Tracheophyta</taxon>
        <taxon>Spermatophyta</taxon>
        <taxon>Magnoliopsida</taxon>
        <taxon>eudicotyledons</taxon>
        <taxon>Gunneridae</taxon>
        <taxon>Pentapetalae</taxon>
        <taxon>asterids</taxon>
        <taxon>campanulids</taxon>
        <taxon>Asterales</taxon>
        <taxon>Asteraceae</taxon>
        <taxon>Asteroideae</taxon>
        <taxon>Anthemideae</taxon>
        <taxon>Anthemidinae</taxon>
        <taxon>Tanacetum</taxon>
    </lineage>
</organism>
<evidence type="ECO:0000313" key="2">
    <source>
        <dbReference type="EMBL" id="GJU08105.1"/>
    </source>
</evidence>
<dbReference type="EMBL" id="BQNB010021601">
    <property type="protein sequence ID" value="GJU08105.1"/>
    <property type="molecule type" value="Genomic_DNA"/>
</dbReference>
<evidence type="ECO:0000256" key="1">
    <source>
        <dbReference type="SAM" id="MobiDB-lite"/>
    </source>
</evidence>
<feature type="compositionally biased region" description="Basic residues" evidence="1">
    <location>
        <begin position="48"/>
        <end position="65"/>
    </location>
</feature>
<dbReference type="Proteomes" id="UP001151760">
    <property type="component" value="Unassembled WGS sequence"/>
</dbReference>
<reference evidence="2" key="2">
    <citation type="submission" date="2022-01" db="EMBL/GenBank/DDBJ databases">
        <authorList>
            <person name="Yamashiro T."/>
            <person name="Shiraishi A."/>
            <person name="Satake H."/>
            <person name="Nakayama K."/>
        </authorList>
    </citation>
    <scope>NUCLEOTIDE SEQUENCE</scope>
</reference>
<dbReference type="PANTHER" id="PTHR33977:SF1">
    <property type="entry name" value="ZINC ION BINDING PROTEIN"/>
    <property type="match status" value="1"/>
</dbReference>
<reference evidence="2" key="1">
    <citation type="journal article" date="2022" name="Int. J. Mol. Sci.">
        <title>Draft Genome of Tanacetum Coccineum: Genomic Comparison of Closely Related Tanacetum-Family Plants.</title>
        <authorList>
            <person name="Yamashiro T."/>
            <person name="Shiraishi A."/>
            <person name="Nakayama K."/>
            <person name="Satake H."/>
        </authorList>
    </citation>
    <scope>NUCLEOTIDE SEQUENCE</scope>
</reference>
<dbReference type="PANTHER" id="PTHR33977">
    <property type="entry name" value="ZINC ION BINDING PROTEIN"/>
    <property type="match status" value="1"/>
</dbReference>
<sequence>MAVNLHFQKASRRTSKAKKAKVDGTFGSVLYWCSYGPDDYREGGYVRPSRRKKKSAARPSTKRSVSRPSIKRGCTCRFIVKHLRAKPSAALIKYNHDKHVDSKGLPCHGPQDEHSVGTRAMYAPSISEEFRQRVISLLHVGISVETIMHRHNESVEIQGGPSNIDDLITKRHVKTLKKKLDGQFSDMGPFLLGIQTEWQLQQMIRFGNGRLVTLDSRFGTNKLKDPTWKLAGFIVDDPLTDVLTIRIGSWITALKTMPIASLESSIALELYHSQLKIRFLNNETDFDIYKRADWLVNKLSTKLHSYFWLDEYEGKDGFSRYWKDEWATDFNSW</sequence>
<protein>
    <submittedName>
        <fullName evidence="2">Uncharacterized protein</fullName>
    </submittedName>
</protein>